<dbReference type="SUPFAM" id="SSF52833">
    <property type="entry name" value="Thioredoxin-like"/>
    <property type="match status" value="1"/>
</dbReference>
<keyword evidence="4" id="KW-0676">Redox-active center</keyword>
<evidence type="ECO:0000259" key="7">
    <source>
        <dbReference type="PROSITE" id="PS51352"/>
    </source>
</evidence>
<evidence type="ECO:0000259" key="6">
    <source>
        <dbReference type="PROSITE" id="PS50933"/>
    </source>
</evidence>
<gene>
    <name evidence="8" type="ORF">FHW36_10487</name>
</gene>
<dbReference type="Gene3D" id="3.40.30.10">
    <property type="entry name" value="Glutaredoxin"/>
    <property type="match status" value="1"/>
</dbReference>
<dbReference type="Proteomes" id="UP000320811">
    <property type="component" value="Unassembled WGS sequence"/>
</dbReference>
<accession>A0A561PQK4</accession>
<dbReference type="AlphaFoldDB" id="A0A561PQK4"/>
<feature type="domain" description="Thioredoxin" evidence="7">
    <location>
        <begin position="235"/>
        <end position="373"/>
    </location>
</feature>
<dbReference type="InterPro" id="IPR017937">
    <property type="entry name" value="Thioredoxin_CS"/>
</dbReference>
<dbReference type="CDD" id="cd02966">
    <property type="entry name" value="TlpA_like_family"/>
    <property type="match status" value="1"/>
</dbReference>
<dbReference type="PANTHER" id="PTHR42852">
    <property type="entry name" value="THIOL:DISULFIDE INTERCHANGE PROTEIN DSBE"/>
    <property type="match status" value="1"/>
</dbReference>
<evidence type="ECO:0000256" key="3">
    <source>
        <dbReference type="ARBA" id="ARBA00023157"/>
    </source>
</evidence>
<dbReference type="GO" id="GO:0016209">
    <property type="term" value="F:antioxidant activity"/>
    <property type="evidence" value="ECO:0007669"/>
    <property type="project" value="InterPro"/>
</dbReference>
<evidence type="ECO:0000313" key="9">
    <source>
        <dbReference type="Proteomes" id="UP000320811"/>
    </source>
</evidence>
<sequence length="373" mass="42420">MKRLLTGMILVAAATQANAQEAYTIRGKLTAVKDAKIMLDYRIGKKHIIDSTEIKNGIFTLKGNVAQPMKASLTVKNLNDDGTMSLEKIWDRDTRDLYLEKGRITVEGTNLKEAVVNGGKAQADLNKLNKELEPYMRQLKPLTDELKKYFVVKDEQGAKPTMEKIRPIRKQMNEVEDAFRKAHPSSYVTWDMVKQRSGIIDPVTFEPMFMAVDQKFRDSEEGKDIARRLDITKKSAIGLQVMDFTQQDVNDKPVMLSSLKGKYVLLDFWASWCGPCRAENPNVRKAYELFKDKNFEIMAVSLDDNKSKWLEAIEKDGLPWIHVSDLKGWNNVVAKQFGIMAIPQNILIDPNGIIIAKDIRGEKLAEKLKEVIK</sequence>
<dbReference type="GO" id="GO:0017004">
    <property type="term" value="P:cytochrome complex assembly"/>
    <property type="evidence" value="ECO:0007669"/>
    <property type="project" value="UniProtKB-KW"/>
</dbReference>
<dbReference type="GO" id="GO:0030313">
    <property type="term" value="C:cell envelope"/>
    <property type="evidence" value="ECO:0007669"/>
    <property type="project" value="UniProtKB-SubCell"/>
</dbReference>
<feature type="signal peptide" evidence="5">
    <location>
        <begin position="1"/>
        <end position="19"/>
    </location>
</feature>
<dbReference type="EMBL" id="VIWO01000004">
    <property type="protein sequence ID" value="TWF40405.1"/>
    <property type="molecule type" value="Genomic_DNA"/>
</dbReference>
<dbReference type="InterPro" id="IPR013766">
    <property type="entry name" value="Thioredoxin_domain"/>
</dbReference>
<evidence type="ECO:0000256" key="4">
    <source>
        <dbReference type="ARBA" id="ARBA00023284"/>
    </source>
</evidence>
<feature type="chain" id="PRO_5022123061" evidence="5">
    <location>
        <begin position="20"/>
        <end position="373"/>
    </location>
</feature>
<keyword evidence="2" id="KW-0201">Cytochrome c-type biogenesis</keyword>
<dbReference type="OrthoDB" id="750178at2"/>
<keyword evidence="9" id="KW-1185">Reference proteome</keyword>
<reference evidence="8 9" key="1">
    <citation type="submission" date="2019-06" db="EMBL/GenBank/DDBJ databases">
        <title>Sorghum-associated microbial communities from plants grown in Nebraska, USA.</title>
        <authorList>
            <person name="Schachtman D."/>
        </authorList>
    </citation>
    <scope>NUCLEOTIDE SEQUENCE [LARGE SCALE GENOMIC DNA]</scope>
    <source>
        <strain evidence="8 9">1209</strain>
    </source>
</reference>
<dbReference type="Pfam" id="PF00578">
    <property type="entry name" value="AhpC-TSA"/>
    <property type="match status" value="1"/>
</dbReference>
<name>A0A561PQK4_9BACT</name>
<keyword evidence="3" id="KW-1015">Disulfide bond</keyword>
<evidence type="ECO:0000256" key="2">
    <source>
        <dbReference type="ARBA" id="ARBA00022748"/>
    </source>
</evidence>
<dbReference type="RefSeq" id="WP_145670408.1">
    <property type="nucleotide sequence ID" value="NZ_VIWO01000004.1"/>
</dbReference>
<feature type="domain" description="CHRD" evidence="6">
    <location>
        <begin position="1"/>
        <end position="34"/>
    </location>
</feature>
<organism evidence="8 9">
    <name type="scientific">Chitinophaga polysaccharea</name>
    <dbReference type="NCBI Taxonomy" id="1293035"/>
    <lineage>
        <taxon>Bacteria</taxon>
        <taxon>Pseudomonadati</taxon>
        <taxon>Bacteroidota</taxon>
        <taxon>Chitinophagia</taxon>
        <taxon>Chitinophagales</taxon>
        <taxon>Chitinophagaceae</taxon>
        <taxon>Chitinophaga</taxon>
    </lineage>
</organism>
<comment type="caution">
    <text evidence="8">The sequence shown here is derived from an EMBL/GenBank/DDBJ whole genome shotgun (WGS) entry which is preliminary data.</text>
</comment>
<dbReference type="InterPro" id="IPR050553">
    <property type="entry name" value="Thioredoxin_ResA/DsbE_sf"/>
</dbReference>
<proteinExistence type="predicted"/>
<protein>
    <submittedName>
        <fullName evidence="8">Peroxiredoxin</fullName>
    </submittedName>
</protein>
<evidence type="ECO:0000313" key="8">
    <source>
        <dbReference type="EMBL" id="TWF40405.1"/>
    </source>
</evidence>
<dbReference type="InterPro" id="IPR010895">
    <property type="entry name" value="CHRD"/>
</dbReference>
<dbReference type="InterPro" id="IPR000866">
    <property type="entry name" value="AhpC/TSA"/>
</dbReference>
<dbReference type="Pfam" id="PF14289">
    <property type="entry name" value="DUF4369"/>
    <property type="match status" value="1"/>
</dbReference>
<evidence type="ECO:0000256" key="1">
    <source>
        <dbReference type="ARBA" id="ARBA00004196"/>
    </source>
</evidence>
<evidence type="ECO:0000256" key="5">
    <source>
        <dbReference type="SAM" id="SignalP"/>
    </source>
</evidence>
<dbReference type="PROSITE" id="PS50933">
    <property type="entry name" value="CHRD"/>
    <property type="match status" value="1"/>
</dbReference>
<comment type="subcellular location">
    <subcellularLocation>
        <location evidence="1">Cell envelope</location>
    </subcellularLocation>
</comment>
<dbReference type="InterPro" id="IPR036249">
    <property type="entry name" value="Thioredoxin-like_sf"/>
</dbReference>
<dbReference type="GO" id="GO:0016491">
    <property type="term" value="F:oxidoreductase activity"/>
    <property type="evidence" value="ECO:0007669"/>
    <property type="project" value="InterPro"/>
</dbReference>
<dbReference type="PROSITE" id="PS51352">
    <property type="entry name" value="THIOREDOXIN_2"/>
    <property type="match status" value="1"/>
</dbReference>
<dbReference type="PANTHER" id="PTHR42852:SF6">
    <property type="entry name" value="THIOL:DISULFIDE INTERCHANGE PROTEIN DSBE"/>
    <property type="match status" value="1"/>
</dbReference>
<dbReference type="InterPro" id="IPR025380">
    <property type="entry name" value="DUF4369"/>
</dbReference>
<keyword evidence="5" id="KW-0732">Signal</keyword>
<dbReference type="PROSITE" id="PS00194">
    <property type="entry name" value="THIOREDOXIN_1"/>
    <property type="match status" value="1"/>
</dbReference>